<dbReference type="PANTHER" id="PTHR16441">
    <property type="entry name" value="FIDIPIDINE"/>
    <property type="match status" value="1"/>
</dbReference>
<dbReference type="EMBL" id="AWUE01018423">
    <property type="protein sequence ID" value="OMO80532.1"/>
    <property type="molecule type" value="Genomic_DNA"/>
</dbReference>
<name>A0A1R3ID56_9ROSI</name>
<dbReference type="OrthoDB" id="16092at2759"/>
<dbReference type="Pfam" id="PF09762">
    <property type="entry name" value="CCDC93_CC"/>
    <property type="match status" value="1"/>
</dbReference>
<dbReference type="InterPro" id="IPR019159">
    <property type="entry name" value="CCDC93_CC"/>
</dbReference>
<proteinExistence type="predicted"/>
<accession>A0A1R3ID56</accession>
<protein>
    <recommendedName>
        <fullName evidence="2">CCDC93 coiled-coil domain-containing protein</fullName>
    </recommendedName>
</protein>
<evidence type="ECO:0000259" key="2">
    <source>
        <dbReference type="Pfam" id="PF09762"/>
    </source>
</evidence>
<feature type="domain" description="CCDC93 coiled-coil" evidence="2">
    <location>
        <begin position="7"/>
        <end position="269"/>
    </location>
</feature>
<evidence type="ECO:0000256" key="1">
    <source>
        <dbReference type="SAM" id="MobiDB-lite"/>
    </source>
</evidence>
<dbReference type="AlphaFoldDB" id="A0A1R3ID56"/>
<organism evidence="3 4">
    <name type="scientific">Corchorus olitorius</name>
    <dbReference type="NCBI Taxonomy" id="93759"/>
    <lineage>
        <taxon>Eukaryota</taxon>
        <taxon>Viridiplantae</taxon>
        <taxon>Streptophyta</taxon>
        <taxon>Embryophyta</taxon>
        <taxon>Tracheophyta</taxon>
        <taxon>Spermatophyta</taxon>
        <taxon>Magnoliopsida</taxon>
        <taxon>eudicotyledons</taxon>
        <taxon>Gunneridae</taxon>
        <taxon>Pentapetalae</taxon>
        <taxon>rosids</taxon>
        <taxon>malvids</taxon>
        <taxon>Malvales</taxon>
        <taxon>Malvaceae</taxon>
        <taxon>Grewioideae</taxon>
        <taxon>Apeibeae</taxon>
        <taxon>Corchorus</taxon>
    </lineage>
</organism>
<evidence type="ECO:0000313" key="3">
    <source>
        <dbReference type="EMBL" id="OMO80532.1"/>
    </source>
</evidence>
<dbReference type="PANTHER" id="PTHR16441:SF0">
    <property type="entry name" value="COILED-COIL DOMAIN-CONTAINING PROTEIN 93"/>
    <property type="match status" value="1"/>
</dbReference>
<feature type="region of interest" description="Disordered" evidence="1">
    <location>
        <begin position="1"/>
        <end position="28"/>
    </location>
</feature>
<comment type="caution">
    <text evidence="3">The sequence shown here is derived from an EMBL/GenBank/DDBJ whole genome shotgun (WGS) entry which is preliminary data.</text>
</comment>
<gene>
    <name evidence="3" type="ORF">COLO4_24044</name>
</gene>
<evidence type="ECO:0000313" key="4">
    <source>
        <dbReference type="Proteomes" id="UP000187203"/>
    </source>
</evidence>
<keyword evidence="4" id="KW-1185">Reference proteome</keyword>
<feature type="compositionally biased region" description="Polar residues" evidence="1">
    <location>
        <begin position="1"/>
        <end position="15"/>
    </location>
</feature>
<sequence length="308" mass="35296">MQKGSSEQEMNSTRASIEALRSNLDQQNQKKVSLLNELQNLQERIRKESADSKVQKLIPLLEKLKTLERQESEIRSDFDAKRSSLEAEISDLEEKMATGSDSEMLSHGLDDSLNKSLEKLNSAKKELAARLRAIVSVKRRLDDVPSQSELVQYERRFAELNAHIQERLQQTRKFYATYNALLEIKELMLKETSLLNSISSQFQDAITSTAGRTKLIESMEGIVKGSQQKLEKVQLGFQEEQKAYDALKEKYIAAVAEQRRCYSLLKAFQPQIPFHIQHDGRRNVLGMKDFEARLLPNFKLTCTSNNDL</sequence>
<dbReference type="Proteomes" id="UP000187203">
    <property type="component" value="Unassembled WGS sequence"/>
</dbReference>
<dbReference type="STRING" id="93759.A0A1R3ID56"/>
<reference evidence="4" key="1">
    <citation type="submission" date="2013-09" db="EMBL/GenBank/DDBJ databases">
        <title>Corchorus olitorius genome sequencing.</title>
        <authorList>
            <person name="Alam M."/>
            <person name="Haque M.S."/>
            <person name="Islam M.S."/>
            <person name="Emdad E.M."/>
            <person name="Islam M.M."/>
            <person name="Ahmed B."/>
            <person name="Halim A."/>
            <person name="Hossen Q.M.M."/>
            <person name="Hossain M.Z."/>
            <person name="Ahmed R."/>
            <person name="Khan M.M."/>
            <person name="Islam R."/>
            <person name="Rashid M.M."/>
            <person name="Khan S.A."/>
            <person name="Rahman M.S."/>
            <person name="Alam M."/>
            <person name="Yahiya A.S."/>
            <person name="Khan M.S."/>
            <person name="Azam M.S."/>
            <person name="Haque T."/>
            <person name="Lashkar M.Z.H."/>
            <person name="Akhand A.I."/>
            <person name="Morshed G."/>
            <person name="Roy S."/>
            <person name="Uddin K.S."/>
            <person name="Rabeya T."/>
            <person name="Hossain A.S."/>
            <person name="Chowdhury A."/>
            <person name="Snigdha A.R."/>
            <person name="Mortoza M.S."/>
            <person name="Matin S.A."/>
            <person name="Hoque S.M.E."/>
            <person name="Islam M.K."/>
            <person name="Roy D.K."/>
            <person name="Haider R."/>
            <person name="Moosa M.M."/>
            <person name="Elias S.M."/>
            <person name="Hasan A.M."/>
            <person name="Jahan S."/>
            <person name="Shafiuddin M."/>
            <person name="Mahmood N."/>
            <person name="Shommy N.S."/>
        </authorList>
    </citation>
    <scope>NUCLEOTIDE SEQUENCE [LARGE SCALE GENOMIC DNA]</scope>
    <source>
        <strain evidence="4">cv. O-4</strain>
    </source>
</reference>
<dbReference type="InterPro" id="IPR039116">
    <property type="entry name" value="CCDC93"/>
</dbReference>
<dbReference type="GO" id="GO:0006893">
    <property type="term" value="P:Golgi to plasma membrane transport"/>
    <property type="evidence" value="ECO:0007669"/>
    <property type="project" value="TreeGrafter"/>
</dbReference>